<evidence type="ECO:0000313" key="1">
    <source>
        <dbReference type="EMBL" id="ORX98430.1"/>
    </source>
</evidence>
<dbReference type="AlphaFoldDB" id="A0A1Y1YK81"/>
<accession>A0A1Y1YK81</accession>
<sequence length="225" mass="24807">MPGDFEVWGALEVAICAPVLVPRLSPRDYVCHGRGSCASSTSSTSPSLNETISPREFASSLLRRHESRWLSTAAWNSWSRTMTSHHVSRVGIPHWQRLDDLTSSSSSTSLRYLGPLMIFLSSVLVPLLDAGSAHMSGYFAPPPRSWRLCTAVSHTTACRAGIQYCTVLFGYPNPNNSHFMPKIRCTKILYMRDLQSCVPESPSCGTLVQPHAPSLHRSSARQDTC</sequence>
<keyword evidence="2" id="KW-1185">Reference proteome</keyword>
<name>A0A1Y1YK81_9PLEO</name>
<protein>
    <submittedName>
        <fullName evidence="1">Uncharacterized protein</fullName>
    </submittedName>
</protein>
<proteinExistence type="predicted"/>
<gene>
    <name evidence="1" type="ORF">BCR34DRAFT_150344</name>
</gene>
<dbReference type="Proteomes" id="UP000193144">
    <property type="component" value="Unassembled WGS sequence"/>
</dbReference>
<organism evidence="1 2">
    <name type="scientific">Clohesyomyces aquaticus</name>
    <dbReference type="NCBI Taxonomy" id="1231657"/>
    <lineage>
        <taxon>Eukaryota</taxon>
        <taxon>Fungi</taxon>
        <taxon>Dikarya</taxon>
        <taxon>Ascomycota</taxon>
        <taxon>Pezizomycotina</taxon>
        <taxon>Dothideomycetes</taxon>
        <taxon>Pleosporomycetidae</taxon>
        <taxon>Pleosporales</taxon>
        <taxon>Lindgomycetaceae</taxon>
        <taxon>Clohesyomyces</taxon>
    </lineage>
</organism>
<reference evidence="1 2" key="1">
    <citation type="submission" date="2016-07" db="EMBL/GenBank/DDBJ databases">
        <title>Pervasive Adenine N6-methylation of Active Genes in Fungi.</title>
        <authorList>
            <consortium name="DOE Joint Genome Institute"/>
            <person name="Mondo S.J."/>
            <person name="Dannebaum R.O."/>
            <person name="Kuo R.C."/>
            <person name="Labutti K."/>
            <person name="Haridas S."/>
            <person name="Kuo A."/>
            <person name="Salamov A."/>
            <person name="Ahrendt S.R."/>
            <person name="Lipzen A."/>
            <person name="Sullivan W."/>
            <person name="Andreopoulos W.B."/>
            <person name="Clum A."/>
            <person name="Lindquist E."/>
            <person name="Daum C."/>
            <person name="Ramamoorthy G.K."/>
            <person name="Gryganskyi A."/>
            <person name="Culley D."/>
            <person name="Magnuson J.K."/>
            <person name="James T.Y."/>
            <person name="O'Malley M.A."/>
            <person name="Stajich J.E."/>
            <person name="Spatafora J.W."/>
            <person name="Visel A."/>
            <person name="Grigoriev I.V."/>
        </authorList>
    </citation>
    <scope>NUCLEOTIDE SEQUENCE [LARGE SCALE GENOMIC DNA]</scope>
    <source>
        <strain evidence="1 2">CBS 115471</strain>
    </source>
</reference>
<comment type="caution">
    <text evidence="1">The sequence shown here is derived from an EMBL/GenBank/DDBJ whole genome shotgun (WGS) entry which is preliminary data.</text>
</comment>
<dbReference type="EMBL" id="MCFA01000215">
    <property type="protein sequence ID" value="ORX98430.1"/>
    <property type="molecule type" value="Genomic_DNA"/>
</dbReference>
<evidence type="ECO:0000313" key="2">
    <source>
        <dbReference type="Proteomes" id="UP000193144"/>
    </source>
</evidence>